<dbReference type="RefSeq" id="WP_087662861.1">
    <property type="nucleotide sequence ID" value="NZ_NIBL01000001.1"/>
</dbReference>
<comment type="caution">
    <text evidence="2">The sequence shown here is derived from an EMBL/GenBank/DDBJ whole genome shotgun (WGS) entry which is preliminary data.</text>
</comment>
<dbReference type="Proteomes" id="UP000196503">
    <property type="component" value="Unassembled WGS sequence"/>
</dbReference>
<dbReference type="EMBL" id="NIBL01000001">
    <property type="protein sequence ID" value="OUZ18871.1"/>
    <property type="molecule type" value="Genomic_DNA"/>
</dbReference>
<evidence type="ECO:0000313" key="3">
    <source>
        <dbReference type="Proteomes" id="UP000196503"/>
    </source>
</evidence>
<dbReference type="SUPFAM" id="SSF53448">
    <property type="entry name" value="Nucleotide-diphospho-sugar transferases"/>
    <property type="match status" value="1"/>
</dbReference>
<dbReference type="Pfam" id="PF00535">
    <property type="entry name" value="Glycos_transf_2"/>
    <property type="match status" value="1"/>
</dbReference>
<dbReference type="AlphaFoldDB" id="A0A200I3D2"/>
<feature type="domain" description="Glycosyltransferase 2-like" evidence="1">
    <location>
        <begin position="14"/>
        <end position="154"/>
    </location>
</feature>
<dbReference type="CDD" id="cd00761">
    <property type="entry name" value="Glyco_tranf_GTA_type"/>
    <property type="match status" value="1"/>
</dbReference>
<evidence type="ECO:0000313" key="2">
    <source>
        <dbReference type="EMBL" id="OUZ18871.1"/>
    </source>
</evidence>
<accession>A0A200I3D2</accession>
<organism evidence="2 3">
    <name type="scientific">Enterococcus cecorum</name>
    <dbReference type="NCBI Taxonomy" id="44008"/>
    <lineage>
        <taxon>Bacteria</taxon>
        <taxon>Bacillati</taxon>
        <taxon>Bacillota</taxon>
        <taxon>Bacilli</taxon>
        <taxon>Lactobacillales</taxon>
        <taxon>Enterococcaceae</taxon>
        <taxon>Enterococcus</taxon>
    </lineage>
</organism>
<reference evidence="2 3" key="1">
    <citation type="submission" date="2017-05" db="EMBL/GenBank/DDBJ databases">
        <title>The Genome Sequence of Enterococcus faecium 2D5_DIV0622.</title>
        <authorList>
            <consortium name="The Broad Institute Genomics Platform"/>
            <consortium name="The Broad Institute Genomic Center for Infectious Diseases"/>
            <person name="Earl A."/>
            <person name="Manson A."/>
            <person name="Schwartman J."/>
            <person name="Gilmore M."/>
            <person name="Abouelleil A."/>
            <person name="Cao P."/>
            <person name="Chapman S."/>
            <person name="Cusick C."/>
            <person name="Shea T."/>
            <person name="Young S."/>
            <person name="Neafsey D."/>
            <person name="Nusbaum C."/>
            <person name="Birren B."/>
        </authorList>
    </citation>
    <scope>NUCLEOTIDE SEQUENCE [LARGE SCALE GENOMIC DNA]</scope>
    <source>
        <strain evidence="2 3">2D5_DIV0622</strain>
    </source>
</reference>
<gene>
    <name evidence="2" type="ORF">A5869_000519</name>
</gene>
<sequence>MVQEKLFIQDSLVSIIVPVYNSEKYVERCILSILNQTYSIIELILINDGSTDSSLNILDEYSRKDNRIILVNKENEGVSASRNLGIEIATGKYLMFIDNDDFVEPSYVETYVSEIEKYSADLIIGGYQRVNSEKILFKDYPRDANWGKYVILSPWAKIYRTELIKNNDIKFLDYPIGEDIYFNFQVFKYTNQIYAINNLGYHWFFNGQSISNTSQRGFNNSIDILYFLNKLISVSPNDQKYYINYFINRYYVWYLLFNGRNSNYRVFISEHKKITEWLANKDIHLRFNPLSRKFEGEGYKNRVIVFTFNLIEKLHLVRLFAKIYCKK</sequence>
<evidence type="ECO:0000259" key="1">
    <source>
        <dbReference type="Pfam" id="PF00535"/>
    </source>
</evidence>
<dbReference type="InterPro" id="IPR001173">
    <property type="entry name" value="Glyco_trans_2-like"/>
</dbReference>
<name>A0A200I3D2_9ENTE</name>
<dbReference type="PANTHER" id="PTHR22916">
    <property type="entry name" value="GLYCOSYLTRANSFERASE"/>
    <property type="match status" value="1"/>
</dbReference>
<protein>
    <recommendedName>
        <fullName evidence="1">Glycosyltransferase 2-like domain-containing protein</fullName>
    </recommendedName>
</protein>
<dbReference type="InterPro" id="IPR029044">
    <property type="entry name" value="Nucleotide-diphossugar_trans"/>
</dbReference>
<dbReference type="GO" id="GO:0016758">
    <property type="term" value="F:hexosyltransferase activity"/>
    <property type="evidence" value="ECO:0007669"/>
    <property type="project" value="UniProtKB-ARBA"/>
</dbReference>
<proteinExistence type="predicted"/>
<dbReference type="Gene3D" id="3.90.550.10">
    <property type="entry name" value="Spore Coat Polysaccharide Biosynthesis Protein SpsA, Chain A"/>
    <property type="match status" value="1"/>
</dbReference>
<dbReference type="PANTHER" id="PTHR22916:SF3">
    <property type="entry name" value="UDP-GLCNAC:BETAGAL BETA-1,3-N-ACETYLGLUCOSAMINYLTRANSFERASE-LIKE PROTEIN 1"/>
    <property type="match status" value="1"/>
</dbReference>